<sequence length="70" mass="7845">MRQTGSILLRNGEFAAHVHRSVRRWSPFTRLLDTPAPLTDNHLRDVVFRVPHVPRAAVGRGARPRAEGAP</sequence>
<dbReference type="PATRIC" id="fig|698759.3.peg.2322"/>
<reference evidence="1 2" key="1">
    <citation type="submission" date="2012-11" db="EMBL/GenBank/DDBJ databases">
        <authorList>
            <person name="Huguet-Tapia J.C."/>
            <person name="Durkin A.S."/>
            <person name="Pettis G.S."/>
            <person name="Badger J.H."/>
        </authorList>
    </citation>
    <scope>NUCLEOTIDE SEQUENCE [LARGE SCALE GENOMIC DNA]</scope>
    <source>
        <strain evidence="1 2">91-03</strain>
    </source>
</reference>
<proteinExistence type="predicted"/>
<dbReference type="EMBL" id="AEJC01000173">
    <property type="protein sequence ID" value="EKX67075.1"/>
    <property type="molecule type" value="Genomic_DNA"/>
</dbReference>
<dbReference type="AlphaFoldDB" id="L1L2Z7"/>
<evidence type="ECO:0000313" key="1">
    <source>
        <dbReference type="EMBL" id="EKX67075.1"/>
    </source>
</evidence>
<keyword evidence="2" id="KW-1185">Reference proteome</keyword>
<evidence type="ECO:0000313" key="2">
    <source>
        <dbReference type="Proteomes" id="UP000010411"/>
    </source>
</evidence>
<accession>L1L2Z7</accession>
<organism evidence="1 2">
    <name type="scientific">Streptomyces ipomoeae 91-03</name>
    <dbReference type="NCBI Taxonomy" id="698759"/>
    <lineage>
        <taxon>Bacteria</taxon>
        <taxon>Bacillati</taxon>
        <taxon>Actinomycetota</taxon>
        <taxon>Actinomycetes</taxon>
        <taxon>Kitasatosporales</taxon>
        <taxon>Streptomycetaceae</taxon>
        <taxon>Streptomyces</taxon>
    </lineage>
</organism>
<gene>
    <name evidence="1" type="ORF">STRIP9103_07844</name>
</gene>
<comment type="caution">
    <text evidence="1">The sequence shown here is derived from an EMBL/GenBank/DDBJ whole genome shotgun (WGS) entry which is preliminary data.</text>
</comment>
<name>L1L2Z7_9ACTN</name>
<protein>
    <submittedName>
        <fullName evidence="1">Uncharacterized protein</fullName>
    </submittedName>
</protein>
<dbReference type="Proteomes" id="UP000010411">
    <property type="component" value="Unassembled WGS sequence"/>
</dbReference>